<name>A0A9P6Z8D7_9FUNG</name>
<dbReference type="EMBL" id="JAANIU010000361">
    <property type="protein sequence ID" value="KAG1572839.1"/>
    <property type="molecule type" value="Genomic_DNA"/>
</dbReference>
<protein>
    <submittedName>
        <fullName evidence="1">Uncharacterized protein</fullName>
    </submittedName>
</protein>
<accession>A0A9P6Z8D7</accession>
<dbReference type="Proteomes" id="UP000740926">
    <property type="component" value="Unassembled WGS sequence"/>
</dbReference>
<evidence type="ECO:0000313" key="2">
    <source>
        <dbReference type="Proteomes" id="UP000740926"/>
    </source>
</evidence>
<organism evidence="1 2">
    <name type="scientific">Rhizopus delemar</name>
    <dbReference type="NCBI Taxonomy" id="936053"/>
    <lineage>
        <taxon>Eukaryota</taxon>
        <taxon>Fungi</taxon>
        <taxon>Fungi incertae sedis</taxon>
        <taxon>Mucoromycota</taxon>
        <taxon>Mucoromycotina</taxon>
        <taxon>Mucoromycetes</taxon>
        <taxon>Mucorales</taxon>
        <taxon>Mucorineae</taxon>
        <taxon>Rhizopodaceae</taxon>
        <taxon>Rhizopus</taxon>
    </lineage>
</organism>
<keyword evidence="2" id="KW-1185">Reference proteome</keyword>
<dbReference type="AlphaFoldDB" id="A0A9P6Z8D7"/>
<comment type="caution">
    <text evidence="1">The sequence shown here is derived from an EMBL/GenBank/DDBJ whole genome shotgun (WGS) entry which is preliminary data.</text>
</comment>
<reference evidence="1 2" key="1">
    <citation type="journal article" date="2020" name="Microb. Genom.">
        <title>Genetic diversity of clinical and environmental Mucorales isolates obtained from an investigation of mucormycosis cases among solid organ transplant recipients.</title>
        <authorList>
            <person name="Nguyen M.H."/>
            <person name="Kaul D."/>
            <person name="Muto C."/>
            <person name="Cheng S.J."/>
            <person name="Richter R.A."/>
            <person name="Bruno V.M."/>
            <person name="Liu G."/>
            <person name="Beyhan S."/>
            <person name="Sundermann A.J."/>
            <person name="Mounaud S."/>
            <person name="Pasculle A.W."/>
            <person name="Nierman W.C."/>
            <person name="Driscoll E."/>
            <person name="Cumbie R."/>
            <person name="Clancy C.J."/>
            <person name="Dupont C.L."/>
        </authorList>
    </citation>
    <scope>NUCLEOTIDE SEQUENCE [LARGE SCALE GENOMIC DNA]</scope>
    <source>
        <strain evidence="1 2">GL24</strain>
    </source>
</reference>
<proteinExistence type="predicted"/>
<sequence length="288" mass="33722">MNHYNFSLASAITLEERRILIDLSLCRTIKDEEKLLSSLFQKNNVSENIKYLRAAINGLFDIWRSKRLNDTNNEGWLRSNLYSFIWDRAFLFDETFYVKRAECYSAVFRKLKDNNEDIAQQRVDFILRSNHDGTDYLTLEEKPTDQEARYDFNKEKKMQQHMLKLWSDWLGSTMWVGELEAVTCQRQQRKLIVFGIRILPSGCFVVYKKASAHISPVSSHYDAAARLLQIVLPIKRLVTLNHMKLIAMINAIEKYANEHLDLSVNTDQPYVTFYGSSQESQKSIGRRT</sequence>
<gene>
    <name evidence="1" type="ORF">G6F50_003382</name>
</gene>
<evidence type="ECO:0000313" key="1">
    <source>
        <dbReference type="EMBL" id="KAG1572839.1"/>
    </source>
</evidence>